<name>A0A9D1ZXF7_9FIRM</name>
<evidence type="ECO:0000256" key="3">
    <source>
        <dbReference type="ARBA" id="ARBA00022691"/>
    </source>
</evidence>
<evidence type="ECO:0000259" key="4">
    <source>
        <dbReference type="Pfam" id="PF08241"/>
    </source>
</evidence>
<evidence type="ECO:0000256" key="2">
    <source>
        <dbReference type="ARBA" id="ARBA00022679"/>
    </source>
</evidence>
<dbReference type="EMBL" id="DXCQ01000051">
    <property type="protein sequence ID" value="HIY97166.1"/>
    <property type="molecule type" value="Genomic_DNA"/>
</dbReference>
<proteinExistence type="predicted"/>
<dbReference type="GO" id="GO:0008757">
    <property type="term" value="F:S-adenosylmethionine-dependent methyltransferase activity"/>
    <property type="evidence" value="ECO:0007669"/>
    <property type="project" value="InterPro"/>
</dbReference>
<sequence>MTQNKYDDEKFFGKYAQMYRSQKGLSGAGEWPTLQKMLPDFAGRRVLDLGCGYGWHCAYAAEQGAAEAVGVDISEKMLAVAENKRKFSNVRYIRAAMEEVAFPAESFDVVISSLAVHYVKDLPALFRRVNGFLKAGGAFVFSAEHPVYTACGNADFIKSDAGDPLYYPVDNYFYEGKRNCVFLGEPVVKYHRTLTSYFRALTAAGFSVEDIAEPMPPDSMKGMEGMQNEMRRPMMIIFSARKAGEV</sequence>
<evidence type="ECO:0000313" key="5">
    <source>
        <dbReference type="EMBL" id="HIY97166.1"/>
    </source>
</evidence>
<dbReference type="Proteomes" id="UP000886750">
    <property type="component" value="Unassembled WGS sequence"/>
</dbReference>
<dbReference type="GO" id="GO:0032259">
    <property type="term" value="P:methylation"/>
    <property type="evidence" value="ECO:0007669"/>
    <property type="project" value="UniProtKB-KW"/>
</dbReference>
<reference evidence="5" key="1">
    <citation type="journal article" date="2021" name="PeerJ">
        <title>Extensive microbial diversity within the chicken gut microbiome revealed by metagenomics and culture.</title>
        <authorList>
            <person name="Gilroy R."/>
            <person name="Ravi A."/>
            <person name="Getino M."/>
            <person name="Pursley I."/>
            <person name="Horton D.L."/>
            <person name="Alikhan N.F."/>
            <person name="Baker D."/>
            <person name="Gharbi K."/>
            <person name="Hall N."/>
            <person name="Watson M."/>
            <person name="Adriaenssens E.M."/>
            <person name="Foster-Nyarko E."/>
            <person name="Jarju S."/>
            <person name="Secka A."/>
            <person name="Antonio M."/>
            <person name="Oren A."/>
            <person name="Chaudhuri R.R."/>
            <person name="La Ragione R."/>
            <person name="Hildebrand F."/>
            <person name="Pallen M.J."/>
        </authorList>
    </citation>
    <scope>NUCLEOTIDE SEQUENCE</scope>
    <source>
        <strain evidence="5">1345</strain>
    </source>
</reference>
<organism evidence="5 6">
    <name type="scientific">Candidatus Borkfalkia excrementigallinarum</name>
    <dbReference type="NCBI Taxonomy" id="2838506"/>
    <lineage>
        <taxon>Bacteria</taxon>
        <taxon>Bacillati</taxon>
        <taxon>Bacillota</taxon>
        <taxon>Clostridia</taxon>
        <taxon>Christensenellales</taxon>
        <taxon>Christensenellaceae</taxon>
        <taxon>Candidatus Borkfalkia</taxon>
    </lineage>
</organism>
<dbReference type="SUPFAM" id="SSF53335">
    <property type="entry name" value="S-adenosyl-L-methionine-dependent methyltransferases"/>
    <property type="match status" value="1"/>
</dbReference>
<feature type="domain" description="Methyltransferase type 11" evidence="4">
    <location>
        <begin position="47"/>
        <end position="141"/>
    </location>
</feature>
<keyword evidence="3" id="KW-0949">S-adenosyl-L-methionine</keyword>
<protein>
    <submittedName>
        <fullName evidence="5">Class I SAM-dependent methyltransferase</fullName>
    </submittedName>
</protein>
<dbReference type="AlphaFoldDB" id="A0A9D1ZXF7"/>
<accession>A0A9D1ZXF7</accession>
<evidence type="ECO:0000313" key="6">
    <source>
        <dbReference type="Proteomes" id="UP000886750"/>
    </source>
</evidence>
<dbReference type="PANTHER" id="PTHR43464:SF19">
    <property type="entry name" value="UBIQUINONE BIOSYNTHESIS O-METHYLTRANSFERASE, MITOCHONDRIAL"/>
    <property type="match status" value="1"/>
</dbReference>
<dbReference type="CDD" id="cd02440">
    <property type="entry name" value="AdoMet_MTases"/>
    <property type="match status" value="1"/>
</dbReference>
<dbReference type="PANTHER" id="PTHR43464">
    <property type="entry name" value="METHYLTRANSFERASE"/>
    <property type="match status" value="1"/>
</dbReference>
<dbReference type="InterPro" id="IPR029063">
    <property type="entry name" value="SAM-dependent_MTases_sf"/>
</dbReference>
<reference evidence="5" key="2">
    <citation type="submission" date="2021-04" db="EMBL/GenBank/DDBJ databases">
        <authorList>
            <person name="Gilroy R."/>
        </authorList>
    </citation>
    <scope>NUCLEOTIDE SEQUENCE</scope>
    <source>
        <strain evidence="5">1345</strain>
    </source>
</reference>
<comment type="caution">
    <text evidence="5">The sequence shown here is derived from an EMBL/GenBank/DDBJ whole genome shotgun (WGS) entry which is preliminary data.</text>
</comment>
<dbReference type="InterPro" id="IPR013216">
    <property type="entry name" value="Methyltransf_11"/>
</dbReference>
<gene>
    <name evidence="5" type="ORF">H9729_05700</name>
</gene>
<keyword evidence="2" id="KW-0808">Transferase</keyword>
<dbReference type="Gene3D" id="3.40.50.150">
    <property type="entry name" value="Vaccinia Virus protein VP39"/>
    <property type="match status" value="1"/>
</dbReference>
<keyword evidence="1 5" id="KW-0489">Methyltransferase</keyword>
<dbReference type="Pfam" id="PF08241">
    <property type="entry name" value="Methyltransf_11"/>
    <property type="match status" value="1"/>
</dbReference>
<evidence type="ECO:0000256" key="1">
    <source>
        <dbReference type="ARBA" id="ARBA00022603"/>
    </source>
</evidence>